<evidence type="ECO:0000256" key="1">
    <source>
        <dbReference type="SAM" id="Phobius"/>
    </source>
</evidence>
<sequence length="109" mass="12760">MFEERNQQVLELRNKAHKHTTPWSRSNIFFFFPLPYTFSFTFFYFGIPLATGCWGMGTGIRKHLHLAVFKGKHSNGKEWESYLFWGREAIVFLPVTFLGGFIRGVFIAC</sequence>
<dbReference type="Proteomes" id="UP001321749">
    <property type="component" value="Unassembled WGS sequence"/>
</dbReference>
<reference evidence="2" key="1">
    <citation type="journal article" date="2023" name="Mol. Phylogenet. Evol.">
        <title>Genome-scale phylogeny and comparative genomics of the fungal order Sordariales.</title>
        <authorList>
            <person name="Hensen N."/>
            <person name="Bonometti L."/>
            <person name="Westerberg I."/>
            <person name="Brannstrom I.O."/>
            <person name="Guillou S."/>
            <person name="Cros-Aarteil S."/>
            <person name="Calhoun S."/>
            <person name="Haridas S."/>
            <person name="Kuo A."/>
            <person name="Mondo S."/>
            <person name="Pangilinan J."/>
            <person name="Riley R."/>
            <person name="LaButti K."/>
            <person name="Andreopoulos B."/>
            <person name="Lipzen A."/>
            <person name="Chen C."/>
            <person name="Yan M."/>
            <person name="Daum C."/>
            <person name="Ng V."/>
            <person name="Clum A."/>
            <person name="Steindorff A."/>
            <person name="Ohm R.A."/>
            <person name="Martin F."/>
            <person name="Silar P."/>
            <person name="Natvig D.O."/>
            <person name="Lalanne C."/>
            <person name="Gautier V."/>
            <person name="Ament-Velasquez S.L."/>
            <person name="Kruys A."/>
            <person name="Hutchinson M.I."/>
            <person name="Powell A.J."/>
            <person name="Barry K."/>
            <person name="Miller A.N."/>
            <person name="Grigoriev I.V."/>
            <person name="Debuchy R."/>
            <person name="Gladieux P."/>
            <person name="Hiltunen Thoren M."/>
            <person name="Johannesson H."/>
        </authorList>
    </citation>
    <scope>NUCLEOTIDE SEQUENCE</scope>
    <source>
        <strain evidence="2">PSN324</strain>
    </source>
</reference>
<gene>
    <name evidence="2" type="ORF">QBC42DRAFT_272636</name>
</gene>
<proteinExistence type="predicted"/>
<feature type="transmembrane region" description="Helical" evidence="1">
    <location>
        <begin position="28"/>
        <end position="47"/>
    </location>
</feature>
<comment type="caution">
    <text evidence="2">The sequence shown here is derived from an EMBL/GenBank/DDBJ whole genome shotgun (WGS) entry which is preliminary data.</text>
</comment>
<dbReference type="AlphaFoldDB" id="A0AAV9HK92"/>
<evidence type="ECO:0000313" key="2">
    <source>
        <dbReference type="EMBL" id="KAK4460291.1"/>
    </source>
</evidence>
<evidence type="ECO:0008006" key="4">
    <source>
        <dbReference type="Google" id="ProtNLM"/>
    </source>
</evidence>
<protein>
    <recommendedName>
        <fullName evidence="4">Transmembrane protein</fullName>
    </recommendedName>
</protein>
<feature type="transmembrane region" description="Helical" evidence="1">
    <location>
        <begin position="89"/>
        <end position="108"/>
    </location>
</feature>
<keyword evidence="1" id="KW-1133">Transmembrane helix</keyword>
<keyword evidence="3" id="KW-1185">Reference proteome</keyword>
<keyword evidence="1" id="KW-0812">Transmembrane</keyword>
<organism evidence="2 3">
    <name type="scientific">Cladorrhinum samala</name>
    <dbReference type="NCBI Taxonomy" id="585594"/>
    <lineage>
        <taxon>Eukaryota</taxon>
        <taxon>Fungi</taxon>
        <taxon>Dikarya</taxon>
        <taxon>Ascomycota</taxon>
        <taxon>Pezizomycotina</taxon>
        <taxon>Sordariomycetes</taxon>
        <taxon>Sordariomycetidae</taxon>
        <taxon>Sordariales</taxon>
        <taxon>Podosporaceae</taxon>
        <taxon>Cladorrhinum</taxon>
    </lineage>
</organism>
<reference evidence="2" key="2">
    <citation type="submission" date="2023-06" db="EMBL/GenBank/DDBJ databases">
        <authorList>
            <consortium name="Lawrence Berkeley National Laboratory"/>
            <person name="Mondo S.J."/>
            <person name="Hensen N."/>
            <person name="Bonometti L."/>
            <person name="Westerberg I."/>
            <person name="Brannstrom I.O."/>
            <person name="Guillou S."/>
            <person name="Cros-Aarteil S."/>
            <person name="Calhoun S."/>
            <person name="Haridas S."/>
            <person name="Kuo A."/>
            <person name="Pangilinan J."/>
            <person name="Riley R."/>
            <person name="Labutti K."/>
            <person name="Andreopoulos B."/>
            <person name="Lipzen A."/>
            <person name="Chen C."/>
            <person name="Yanf M."/>
            <person name="Daum C."/>
            <person name="Ng V."/>
            <person name="Clum A."/>
            <person name="Steindorff A."/>
            <person name="Ohm R."/>
            <person name="Martin F."/>
            <person name="Silar P."/>
            <person name="Natvig D."/>
            <person name="Lalanne C."/>
            <person name="Gautier V."/>
            <person name="Ament-Velasquez S.L."/>
            <person name="Kruys A."/>
            <person name="Hutchinson M.I."/>
            <person name="Powell A.J."/>
            <person name="Barry K."/>
            <person name="Miller A.N."/>
            <person name="Grigoriev I.V."/>
            <person name="Debuchy R."/>
            <person name="Gladieux P."/>
            <person name="Thoren M.H."/>
            <person name="Johannesson H."/>
        </authorList>
    </citation>
    <scope>NUCLEOTIDE SEQUENCE</scope>
    <source>
        <strain evidence="2">PSN324</strain>
    </source>
</reference>
<name>A0AAV9HK92_9PEZI</name>
<keyword evidence="1" id="KW-0472">Membrane</keyword>
<accession>A0AAV9HK92</accession>
<dbReference type="EMBL" id="MU865015">
    <property type="protein sequence ID" value="KAK4460291.1"/>
    <property type="molecule type" value="Genomic_DNA"/>
</dbReference>
<evidence type="ECO:0000313" key="3">
    <source>
        <dbReference type="Proteomes" id="UP001321749"/>
    </source>
</evidence>